<accession>A0ABR6RIK9</accession>
<protein>
    <recommendedName>
        <fullName evidence="3">ATP-binding protein</fullName>
    </recommendedName>
</protein>
<comment type="caution">
    <text evidence="1">The sequence shown here is derived from an EMBL/GenBank/DDBJ whole genome shotgun (WGS) entry which is preliminary data.</text>
</comment>
<evidence type="ECO:0000313" key="2">
    <source>
        <dbReference type="Proteomes" id="UP000562492"/>
    </source>
</evidence>
<reference evidence="1 2" key="1">
    <citation type="submission" date="2020-08" db="EMBL/GenBank/DDBJ databases">
        <title>Functional genomics of gut bacteria from endangered species of beetles.</title>
        <authorList>
            <person name="Carlos-Shanley C."/>
        </authorList>
    </citation>
    <scope>NUCLEOTIDE SEQUENCE [LARGE SCALE GENOMIC DNA]</scope>
    <source>
        <strain evidence="1 2">S00124</strain>
    </source>
</reference>
<dbReference type="InterPro" id="IPR027417">
    <property type="entry name" value="P-loop_NTPase"/>
</dbReference>
<organism evidence="1 2">
    <name type="scientific">Comamonas odontotermitis</name>
    <dbReference type="NCBI Taxonomy" id="379895"/>
    <lineage>
        <taxon>Bacteria</taxon>
        <taxon>Pseudomonadati</taxon>
        <taxon>Pseudomonadota</taxon>
        <taxon>Betaproteobacteria</taxon>
        <taxon>Burkholderiales</taxon>
        <taxon>Comamonadaceae</taxon>
        <taxon>Comamonas</taxon>
    </lineage>
</organism>
<sequence length="259" mass="28904">MPFDLSSISRGRRARPPKIVVYGPPKIGKSTFAASAPGAIGIITEEGLDNIDVPAFPKATHYSQVEEAINTLLTSEHQFNTVFVDSLDWLEPLIHGTICERAGVKNIEDIGYGKGYVMSDDKWREFFAKLDELRDKRNMAIVCIAHERINKIKNPLLSDDYDAYALKLEKRALGIVNEWADIIAFAAHETMTRNVAQNQQQQKDIKAVSTGRRMLYLNPHPAYVAGNRYSLPDCELNWAQFQGLLNAALAPKDSQTATA</sequence>
<dbReference type="RefSeq" id="WP_184709871.1">
    <property type="nucleotide sequence ID" value="NZ_JACHKZ010000021.1"/>
</dbReference>
<keyword evidence="2" id="KW-1185">Reference proteome</keyword>
<name>A0ABR6RIK9_9BURK</name>
<dbReference type="SUPFAM" id="SSF52540">
    <property type="entry name" value="P-loop containing nucleoside triphosphate hydrolases"/>
    <property type="match status" value="1"/>
</dbReference>
<evidence type="ECO:0000313" key="1">
    <source>
        <dbReference type="EMBL" id="MBB6578992.1"/>
    </source>
</evidence>
<proteinExistence type="predicted"/>
<dbReference type="Pfam" id="PF13479">
    <property type="entry name" value="AAA_24"/>
    <property type="match status" value="1"/>
</dbReference>
<evidence type="ECO:0008006" key="3">
    <source>
        <dbReference type="Google" id="ProtNLM"/>
    </source>
</evidence>
<gene>
    <name evidence="1" type="ORF">HNP33_003097</name>
</gene>
<dbReference type="Proteomes" id="UP000562492">
    <property type="component" value="Unassembled WGS sequence"/>
</dbReference>
<dbReference type="EMBL" id="JACHKZ010000021">
    <property type="protein sequence ID" value="MBB6578992.1"/>
    <property type="molecule type" value="Genomic_DNA"/>
</dbReference>